<gene>
    <name evidence="2" type="ORF">ACFOHJ_10860</name>
</gene>
<protein>
    <submittedName>
        <fullName evidence="2">Peroxiredoxin family protein</fullName>
        <ecNumber evidence="2">1.11.1.24</ecNumber>
    </submittedName>
</protein>
<comment type="caution">
    <text evidence="2">The sequence shown here is derived from an EMBL/GenBank/DDBJ whole genome shotgun (WGS) entry which is preliminary data.</text>
</comment>
<dbReference type="RefSeq" id="WP_378220525.1">
    <property type="nucleotide sequence ID" value="NZ_JBHRTK010000012.1"/>
</dbReference>
<proteinExistence type="predicted"/>
<keyword evidence="2" id="KW-0560">Oxidoreductase</keyword>
<dbReference type="Gene3D" id="3.40.30.10">
    <property type="entry name" value="Glutaredoxin"/>
    <property type="match status" value="1"/>
</dbReference>
<keyword evidence="2" id="KW-0575">Peroxidase</keyword>
<dbReference type="PROSITE" id="PS51352">
    <property type="entry name" value="THIOREDOXIN_2"/>
    <property type="match status" value="1"/>
</dbReference>
<organism evidence="2 3">
    <name type="scientific">Aquamicrobium soli</name>
    <dbReference type="NCBI Taxonomy" id="1811518"/>
    <lineage>
        <taxon>Bacteria</taxon>
        <taxon>Pseudomonadati</taxon>
        <taxon>Pseudomonadota</taxon>
        <taxon>Alphaproteobacteria</taxon>
        <taxon>Hyphomicrobiales</taxon>
        <taxon>Phyllobacteriaceae</taxon>
        <taxon>Aquamicrobium</taxon>
    </lineage>
</organism>
<sequence>MSIVGNQAPELRVPTWIDPDGNPLSPLKLADLGPGYKILFCFQHWCSGCHSSGFPTLQRLVDALGDKGFGFAVIQTVFEGAEENTVERLREEQQRYGLKLPFGHDPLREDGGYPTLMEDYGTGGTPWFILIDPKGSVLFSNFHFDADHFLRALGLEATATT</sequence>
<evidence type="ECO:0000313" key="3">
    <source>
        <dbReference type="Proteomes" id="UP001595583"/>
    </source>
</evidence>
<reference evidence="3" key="1">
    <citation type="journal article" date="2019" name="Int. J. Syst. Evol. Microbiol.">
        <title>The Global Catalogue of Microorganisms (GCM) 10K type strain sequencing project: providing services to taxonomists for standard genome sequencing and annotation.</title>
        <authorList>
            <consortium name="The Broad Institute Genomics Platform"/>
            <consortium name="The Broad Institute Genome Sequencing Center for Infectious Disease"/>
            <person name="Wu L."/>
            <person name="Ma J."/>
        </authorList>
    </citation>
    <scope>NUCLEOTIDE SEQUENCE [LARGE SCALE GENOMIC DNA]</scope>
    <source>
        <strain evidence="3">KCTC 52165</strain>
    </source>
</reference>
<accession>A0ABV7KB36</accession>
<feature type="domain" description="Thioredoxin" evidence="1">
    <location>
        <begin position="2"/>
        <end position="158"/>
    </location>
</feature>
<name>A0ABV7KB36_9HYPH</name>
<dbReference type="Pfam" id="PF00578">
    <property type="entry name" value="AhpC-TSA"/>
    <property type="match status" value="1"/>
</dbReference>
<keyword evidence="3" id="KW-1185">Reference proteome</keyword>
<dbReference type="InterPro" id="IPR000866">
    <property type="entry name" value="AhpC/TSA"/>
</dbReference>
<evidence type="ECO:0000259" key="1">
    <source>
        <dbReference type="PROSITE" id="PS51352"/>
    </source>
</evidence>
<dbReference type="GO" id="GO:0140824">
    <property type="term" value="F:thioredoxin-dependent peroxiredoxin activity"/>
    <property type="evidence" value="ECO:0007669"/>
    <property type="project" value="UniProtKB-EC"/>
</dbReference>
<dbReference type="Proteomes" id="UP001595583">
    <property type="component" value="Unassembled WGS sequence"/>
</dbReference>
<dbReference type="EC" id="1.11.1.24" evidence="2"/>
<dbReference type="InterPro" id="IPR036249">
    <property type="entry name" value="Thioredoxin-like_sf"/>
</dbReference>
<dbReference type="EMBL" id="JBHRTK010000012">
    <property type="protein sequence ID" value="MFC3206713.1"/>
    <property type="molecule type" value="Genomic_DNA"/>
</dbReference>
<evidence type="ECO:0000313" key="2">
    <source>
        <dbReference type="EMBL" id="MFC3206713.1"/>
    </source>
</evidence>
<dbReference type="InterPro" id="IPR013766">
    <property type="entry name" value="Thioredoxin_domain"/>
</dbReference>
<dbReference type="SUPFAM" id="SSF52833">
    <property type="entry name" value="Thioredoxin-like"/>
    <property type="match status" value="1"/>
</dbReference>